<dbReference type="CDD" id="cd04301">
    <property type="entry name" value="NAT_SF"/>
    <property type="match status" value="1"/>
</dbReference>
<reference evidence="2 3" key="1">
    <citation type="submission" date="2018-09" db="EMBL/GenBank/DDBJ databases">
        <title>Genomic Encyclopedia of Archaeal and Bacterial Type Strains, Phase II (KMG-II): from individual species to whole genera.</title>
        <authorList>
            <person name="Goeker M."/>
        </authorList>
    </citation>
    <scope>NUCLEOTIDE SEQUENCE [LARGE SCALE GENOMIC DNA]</scope>
    <source>
        <strain evidence="2 3">DSM 11458</strain>
    </source>
</reference>
<organism evidence="2 3">
    <name type="scientific">Sulfitobacter guttiformis</name>
    <dbReference type="NCBI Taxonomy" id="74349"/>
    <lineage>
        <taxon>Bacteria</taxon>
        <taxon>Pseudomonadati</taxon>
        <taxon>Pseudomonadota</taxon>
        <taxon>Alphaproteobacteria</taxon>
        <taxon>Rhodobacterales</taxon>
        <taxon>Roseobacteraceae</taxon>
        <taxon>Sulfitobacter</taxon>
    </lineage>
</organism>
<dbReference type="SUPFAM" id="SSF55729">
    <property type="entry name" value="Acyl-CoA N-acyltransferases (Nat)"/>
    <property type="match status" value="1"/>
</dbReference>
<dbReference type="InterPro" id="IPR016181">
    <property type="entry name" value="Acyl_CoA_acyltransferase"/>
</dbReference>
<dbReference type="GO" id="GO:0016747">
    <property type="term" value="F:acyltransferase activity, transferring groups other than amino-acyl groups"/>
    <property type="evidence" value="ECO:0007669"/>
    <property type="project" value="InterPro"/>
</dbReference>
<evidence type="ECO:0000259" key="1">
    <source>
        <dbReference type="PROSITE" id="PS51186"/>
    </source>
</evidence>
<dbReference type="Proteomes" id="UP000284407">
    <property type="component" value="Unassembled WGS sequence"/>
</dbReference>
<evidence type="ECO:0000313" key="3">
    <source>
        <dbReference type="Proteomes" id="UP000284407"/>
    </source>
</evidence>
<accession>A0A420DP37</accession>
<proteinExistence type="predicted"/>
<feature type="domain" description="N-acetyltransferase" evidence="1">
    <location>
        <begin position="20"/>
        <end position="160"/>
    </location>
</feature>
<dbReference type="AlphaFoldDB" id="A0A420DP37"/>
<dbReference type="OrthoDB" id="7843527at2"/>
<dbReference type="InterPro" id="IPR000182">
    <property type="entry name" value="GNAT_dom"/>
</dbReference>
<sequence length="160" mass="17863">MYCIRLDSFMQLITAHPLTLPLFRLRNVLLGHYRRLSNASRRLRFMGGVNTKALEMIAKASVPDLILGIKRDGAYRAVLELFVLDSTHAEVGLSVEDAYQGQGFGRALFQRGITEARLRDMETIELSFLPSNVAIRKLCVEAGGDIHCSADDCVSHIRIS</sequence>
<comment type="caution">
    <text evidence="2">The sequence shown here is derived from an EMBL/GenBank/DDBJ whole genome shotgun (WGS) entry which is preliminary data.</text>
</comment>
<protein>
    <submittedName>
        <fullName evidence="2">Acetyltransferase (GNAT) family protein</fullName>
    </submittedName>
</protein>
<dbReference type="Gene3D" id="3.40.630.30">
    <property type="match status" value="1"/>
</dbReference>
<name>A0A420DP37_9RHOB</name>
<keyword evidence="3" id="KW-1185">Reference proteome</keyword>
<dbReference type="Pfam" id="PF00583">
    <property type="entry name" value="Acetyltransf_1"/>
    <property type="match status" value="1"/>
</dbReference>
<dbReference type="PROSITE" id="PS51186">
    <property type="entry name" value="GNAT"/>
    <property type="match status" value="1"/>
</dbReference>
<dbReference type="EMBL" id="RAQK01000001">
    <property type="protein sequence ID" value="RKE95995.1"/>
    <property type="molecule type" value="Genomic_DNA"/>
</dbReference>
<gene>
    <name evidence="2" type="ORF">C8N30_0545</name>
</gene>
<evidence type="ECO:0000313" key="2">
    <source>
        <dbReference type="EMBL" id="RKE95995.1"/>
    </source>
</evidence>
<keyword evidence="2" id="KW-0808">Transferase</keyword>